<evidence type="ECO:0000313" key="1">
    <source>
        <dbReference type="EMBL" id="CSB53786.1"/>
    </source>
</evidence>
<evidence type="ECO:0000313" key="2">
    <source>
        <dbReference type="Proteomes" id="UP000046067"/>
    </source>
</evidence>
<dbReference type="AlphaFoldDB" id="A0A655UNG5"/>
<protein>
    <submittedName>
        <fullName evidence="1">Uncharacterized protein</fullName>
    </submittedName>
</protein>
<accession>A0A655UNG5</accession>
<proteinExistence type="predicted"/>
<gene>
    <name evidence="1" type="ORF">ERS013201_00180</name>
</gene>
<dbReference type="EMBL" id="CWQJ01000001">
    <property type="protein sequence ID" value="CSB53786.1"/>
    <property type="molecule type" value="Genomic_DNA"/>
</dbReference>
<organism evidence="1 2">
    <name type="scientific">Vibrio cholerae</name>
    <dbReference type="NCBI Taxonomy" id="666"/>
    <lineage>
        <taxon>Bacteria</taxon>
        <taxon>Pseudomonadati</taxon>
        <taxon>Pseudomonadota</taxon>
        <taxon>Gammaproteobacteria</taxon>
        <taxon>Vibrionales</taxon>
        <taxon>Vibrionaceae</taxon>
        <taxon>Vibrio</taxon>
    </lineage>
</organism>
<name>A0A655UNG5_VIBCL</name>
<reference evidence="1 2" key="1">
    <citation type="submission" date="2015-07" db="EMBL/GenBank/DDBJ databases">
        <authorList>
            <consortium name="Pathogen Informatics"/>
        </authorList>
    </citation>
    <scope>NUCLEOTIDE SEQUENCE [LARGE SCALE GENOMIC DNA]</scope>
    <source>
        <strain evidence="1 2">A325</strain>
    </source>
</reference>
<sequence length="162" mass="18418">MGVNAGFGNNDGALWNERCQLLGAIQVGGQITQIAVIDADHFRLQSNRALQFLLVADFGEYAHTKVVRHSGQFTILIIVEHRQHQQNRIGLIMARQINLIRVDHKIFAQHRLSHLSAHLWQKFKTTLEILFIGQYRNGIGVLAIHGGDVIEIKRFADKPLRR</sequence>
<dbReference type="Proteomes" id="UP000046067">
    <property type="component" value="Unassembled WGS sequence"/>
</dbReference>